<dbReference type="InterPro" id="IPR016169">
    <property type="entry name" value="FAD-bd_PCMH_sub2"/>
</dbReference>
<dbReference type="InterPro" id="IPR005170">
    <property type="entry name" value="Transptr-assoc_dom"/>
</dbReference>
<dbReference type="InterPro" id="IPR000644">
    <property type="entry name" value="CBS_dom"/>
</dbReference>
<dbReference type="SUPFAM" id="SSF54631">
    <property type="entry name" value="CBS-domain pair"/>
    <property type="match status" value="1"/>
</dbReference>
<dbReference type="Pfam" id="PF03471">
    <property type="entry name" value="CorC_HlyC"/>
    <property type="match status" value="1"/>
</dbReference>
<evidence type="ECO:0000256" key="10">
    <source>
        <dbReference type="PROSITE-ProRule" id="PRU01193"/>
    </source>
</evidence>
<dbReference type="PROSITE" id="PS51371">
    <property type="entry name" value="CBS"/>
    <property type="match status" value="2"/>
</dbReference>
<dbReference type="RefSeq" id="WP_068357094.1">
    <property type="nucleotide sequence ID" value="NZ_CP019337.1"/>
</dbReference>
<dbReference type="PANTHER" id="PTHR22777">
    <property type="entry name" value="HEMOLYSIN-RELATED"/>
    <property type="match status" value="1"/>
</dbReference>
<keyword evidence="3" id="KW-1003">Cell membrane</keyword>
<dbReference type="Proteomes" id="UP000092612">
    <property type="component" value="Unassembled WGS sequence"/>
</dbReference>
<comment type="caution">
    <text evidence="14">The sequence shown here is derived from an EMBL/GenBank/DDBJ whole genome shotgun (WGS) entry which is preliminary data.</text>
</comment>
<evidence type="ECO:0000256" key="1">
    <source>
        <dbReference type="ARBA" id="ARBA00004651"/>
    </source>
</evidence>
<evidence type="ECO:0000256" key="11">
    <source>
        <dbReference type="SAM" id="Phobius"/>
    </source>
</evidence>
<protein>
    <submittedName>
        <fullName evidence="14">Magnesium/cobalt efflux protein</fullName>
    </submittedName>
</protein>
<dbReference type="SMART" id="SM01091">
    <property type="entry name" value="CorC_HlyC"/>
    <property type="match status" value="1"/>
</dbReference>
<dbReference type="InterPro" id="IPR019862">
    <property type="entry name" value="Motility-assoc_prot_GldE"/>
</dbReference>
<evidence type="ECO:0000256" key="7">
    <source>
        <dbReference type="ARBA" id="ARBA00023122"/>
    </source>
</evidence>
<reference evidence="15" key="1">
    <citation type="submission" date="2016-02" db="EMBL/GenBank/DDBJ databases">
        <title>Paenibacillus sp. LPB0068, isolated from Crassostrea gigas.</title>
        <authorList>
            <person name="Shin S.-K."/>
            <person name="Yi H."/>
        </authorList>
    </citation>
    <scope>NUCLEOTIDE SEQUENCE [LARGE SCALE GENOMIC DNA]</scope>
    <source>
        <strain evidence="15">KCTC 23969</strain>
    </source>
</reference>
<evidence type="ECO:0000256" key="3">
    <source>
        <dbReference type="ARBA" id="ARBA00022475"/>
    </source>
</evidence>
<dbReference type="OrthoDB" id="9798188at2"/>
<keyword evidence="5" id="KW-0677">Repeat</keyword>
<feature type="transmembrane region" description="Helical" evidence="11">
    <location>
        <begin position="118"/>
        <end position="138"/>
    </location>
</feature>
<keyword evidence="7 9" id="KW-0129">CBS domain</keyword>
<evidence type="ECO:0000259" key="12">
    <source>
        <dbReference type="PROSITE" id="PS51371"/>
    </source>
</evidence>
<comment type="similarity">
    <text evidence="2">Belongs to the UPF0053 family.</text>
</comment>
<name>A0A1B8U5X9_9FLAO</name>
<dbReference type="SMART" id="SM00116">
    <property type="entry name" value="CBS"/>
    <property type="match status" value="2"/>
</dbReference>
<dbReference type="InterPro" id="IPR036318">
    <property type="entry name" value="FAD-bd_PCMH-like_sf"/>
</dbReference>
<dbReference type="GO" id="GO:0005886">
    <property type="term" value="C:plasma membrane"/>
    <property type="evidence" value="ECO:0007669"/>
    <property type="project" value="UniProtKB-SubCell"/>
</dbReference>
<dbReference type="EMBL" id="LSFL01000005">
    <property type="protein sequence ID" value="OBY67270.1"/>
    <property type="molecule type" value="Genomic_DNA"/>
</dbReference>
<keyword evidence="8 10" id="KW-0472">Membrane</keyword>
<evidence type="ECO:0000259" key="13">
    <source>
        <dbReference type="PROSITE" id="PS51846"/>
    </source>
</evidence>
<dbReference type="SUPFAM" id="SSF56176">
    <property type="entry name" value="FAD-binding/transporter-associated domain-like"/>
    <property type="match status" value="1"/>
</dbReference>
<dbReference type="InterPro" id="IPR044751">
    <property type="entry name" value="Ion_transp-like_CBS"/>
</dbReference>
<dbReference type="Gene3D" id="3.30.465.10">
    <property type="match status" value="1"/>
</dbReference>
<dbReference type="Pfam" id="PF00571">
    <property type="entry name" value="CBS"/>
    <property type="match status" value="2"/>
</dbReference>
<dbReference type="NCBIfam" id="TIGR03520">
    <property type="entry name" value="GldE"/>
    <property type="match status" value="1"/>
</dbReference>
<feature type="transmembrane region" description="Helical" evidence="11">
    <location>
        <begin position="12"/>
        <end position="37"/>
    </location>
</feature>
<keyword evidence="15" id="KW-1185">Reference proteome</keyword>
<dbReference type="InterPro" id="IPR046342">
    <property type="entry name" value="CBS_dom_sf"/>
</dbReference>
<dbReference type="Gene3D" id="3.10.580.10">
    <property type="entry name" value="CBS-domain"/>
    <property type="match status" value="1"/>
</dbReference>
<dbReference type="AlphaFoldDB" id="A0A1B8U5X9"/>
<dbReference type="KEGG" id="prn:BW723_06770"/>
<evidence type="ECO:0000256" key="9">
    <source>
        <dbReference type="PROSITE-ProRule" id="PRU00703"/>
    </source>
</evidence>
<keyword evidence="4 10" id="KW-0812">Transmembrane</keyword>
<feature type="domain" description="CBS" evidence="12">
    <location>
        <begin position="230"/>
        <end position="289"/>
    </location>
</feature>
<dbReference type="GO" id="GO:0050660">
    <property type="term" value="F:flavin adenine dinucleotide binding"/>
    <property type="evidence" value="ECO:0007669"/>
    <property type="project" value="InterPro"/>
</dbReference>
<accession>A0A1B8U5X9</accession>
<feature type="domain" description="CNNM transmembrane" evidence="13">
    <location>
        <begin position="16"/>
        <end position="211"/>
    </location>
</feature>
<dbReference type="PROSITE" id="PS51846">
    <property type="entry name" value="CNNM"/>
    <property type="match status" value="1"/>
</dbReference>
<sequence length="443" mass="50251">MDPDPEPLLLLLFTSIDFIVGLNILALIFLFISSALISGTEVAFFSLSQTDLDSLSNEGKEQNIIVDLLEKPRKLLATILITNNFINILIVLLFASLAETIFADFDYQLNLILFEIPVRFLIEIVLVTFLILLFGEVLPKVYASRNALKFSKLMAKFINGVNVILTPFSLPLITLTKFIEKKLGNKNSNFSVETLSQALELTSDGATTKDEQKILEGIVNFGNTETVQIMKPRIDIFALSDDESYEVVLNKILENGYSRNPVYKENIDNIVGVLYAKDLLAHLNKKTFKWQDLVREAFFVPENKKLDDLLDDFRDRKNHLAIVVDEYGGTSGLVTLEDVIEEIVGDINDEFDDDDLQYSKIDENNYIFEGKTTIKDFCRVLDDEDEAIFEEEKGESETLAGFILEVSGKFPKKGEKINFKNYTFTIEALDKKRIKQIKATRNA</sequence>
<evidence type="ECO:0000313" key="15">
    <source>
        <dbReference type="Proteomes" id="UP000092612"/>
    </source>
</evidence>
<dbReference type="STRING" id="996801.BW723_06770"/>
<feature type="domain" description="CBS" evidence="12">
    <location>
        <begin position="293"/>
        <end position="350"/>
    </location>
</feature>
<evidence type="ECO:0000256" key="6">
    <source>
        <dbReference type="ARBA" id="ARBA00022989"/>
    </source>
</evidence>
<feature type="transmembrane region" description="Helical" evidence="11">
    <location>
        <begin position="75"/>
        <end position="98"/>
    </location>
</feature>
<dbReference type="FunFam" id="3.10.580.10:FF:000002">
    <property type="entry name" value="Magnesium/cobalt efflux protein CorC"/>
    <property type="match status" value="1"/>
</dbReference>
<feature type="transmembrane region" description="Helical" evidence="11">
    <location>
        <begin position="159"/>
        <end position="179"/>
    </location>
</feature>
<evidence type="ECO:0000256" key="4">
    <source>
        <dbReference type="ARBA" id="ARBA00022692"/>
    </source>
</evidence>
<dbReference type="InterPro" id="IPR002550">
    <property type="entry name" value="CNNM"/>
</dbReference>
<dbReference type="CDD" id="cd04590">
    <property type="entry name" value="CBS_pair_CorC_HlyC_assoc"/>
    <property type="match status" value="1"/>
</dbReference>
<evidence type="ECO:0000313" key="14">
    <source>
        <dbReference type="EMBL" id="OBY67270.1"/>
    </source>
</evidence>
<comment type="subcellular location">
    <subcellularLocation>
        <location evidence="1">Cell membrane</location>
        <topology evidence="1">Multi-pass membrane protein</topology>
    </subcellularLocation>
</comment>
<gene>
    <name evidence="14" type="ORF">LPB301_02720</name>
</gene>
<keyword evidence="6 10" id="KW-1133">Transmembrane helix</keyword>
<evidence type="ECO:0000256" key="8">
    <source>
        <dbReference type="ARBA" id="ARBA00023136"/>
    </source>
</evidence>
<proteinExistence type="inferred from homology"/>
<dbReference type="Pfam" id="PF01595">
    <property type="entry name" value="CNNM"/>
    <property type="match status" value="1"/>
</dbReference>
<organism evidence="14 15">
    <name type="scientific">Polaribacter reichenbachii</name>
    <dbReference type="NCBI Taxonomy" id="996801"/>
    <lineage>
        <taxon>Bacteria</taxon>
        <taxon>Pseudomonadati</taxon>
        <taxon>Bacteroidota</taxon>
        <taxon>Flavobacteriia</taxon>
        <taxon>Flavobacteriales</taxon>
        <taxon>Flavobacteriaceae</taxon>
    </lineage>
</organism>
<evidence type="ECO:0000256" key="5">
    <source>
        <dbReference type="ARBA" id="ARBA00022737"/>
    </source>
</evidence>
<evidence type="ECO:0000256" key="2">
    <source>
        <dbReference type="ARBA" id="ARBA00006337"/>
    </source>
</evidence>
<dbReference type="PANTHER" id="PTHR22777:SF32">
    <property type="entry name" value="UPF0053 INNER MEMBRANE PROTEIN YFJD"/>
    <property type="match status" value="1"/>
</dbReference>